<dbReference type="WBParaSite" id="nRc.2.0.1.t41746-RA">
    <property type="protein sequence ID" value="nRc.2.0.1.t41746-RA"/>
    <property type="gene ID" value="nRc.2.0.1.g41746"/>
</dbReference>
<keyword evidence="1" id="KW-1185">Reference proteome</keyword>
<name>A0A915KTE2_ROMCU</name>
<proteinExistence type="predicted"/>
<evidence type="ECO:0000313" key="1">
    <source>
        <dbReference type="Proteomes" id="UP000887565"/>
    </source>
</evidence>
<dbReference type="AlphaFoldDB" id="A0A915KTE2"/>
<accession>A0A915KTE2</accession>
<organism evidence="1 2">
    <name type="scientific">Romanomermis culicivorax</name>
    <name type="common">Nematode worm</name>
    <dbReference type="NCBI Taxonomy" id="13658"/>
    <lineage>
        <taxon>Eukaryota</taxon>
        <taxon>Metazoa</taxon>
        <taxon>Ecdysozoa</taxon>
        <taxon>Nematoda</taxon>
        <taxon>Enoplea</taxon>
        <taxon>Dorylaimia</taxon>
        <taxon>Mermithida</taxon>
        <taxon>Mermithoidea</taxon>
        <taxon>Mermithidae</taxon>
        <taxon>Romanomermis</taxon>
    </lineage>
</organism>
<dbReference type="Proteomes" id="UP000887565">
    <property type="component" value="Unplaced"/>
</dbReference>
<reference evidence="2" key="1">
    <citation type="submission" date="2022-11" db="UniProtKB">
        <authorList>
            <consortium name="WormBaseParasite"/>
        </authorList>
    </citation>
    <scope>IDENTIFICATION</scope>
</reference>
<protein>
    <submittedName>
        <fullName evidence="2">Uncharacterized protein</fullName>
    </submittedName>
</protein>
<sequence length="181" mass="20939">MMDWFLSALVNLASKSVCLCHQRNSLLNNLYTTNNSNNNNGGTPQLLHTNNNKSYNGKLVKEDVIAIGKSSSCHKVTYITDSIFEAIYFTLHTMTFRLEKVGVNYFCTESWFVTVERRLKTGRPNVIDAQKLRQPLCTDLSQMLNLERLKLKCASKYPCQKPQLLRFFIFVYELPIFNRKI</sequence>
<evidence type="ECO:0000313" key="2">
    <source>
        <dbReference type="WBParaSite" id="nRc.2.0.1.t41746-RA"/>
    </source>
</evidence>